<dbReference type="AlphaFoldDB" id="A0A0A8ZMU6"/>
<dbReference type="EMBL" id="GBRH01257151">
    <property type="protein sequence ID" value="JAD40744.1"/>
    <property type="molecule type" value="Transcribed_RNA"/>
</dbReference>
<evidence type="ECO:0000313" key="1">
    <source>
        <dbReference type="EMBL" id="JAD40744.1"/>
    </source>
</evidence>
<protein>
    <submittedName>
        <fullName evidence="1">Uncharacterized protein</fullName>
    </submittedName>
</protein>
<reference evidence="1" key="1">
    <citation type="submission" date="2014-09" db="EMBL/GenBank/DDBJ databases">
        <authorList>
            <person name="Magalhaes I.L.F."/>
            <person name="Oliveira U."/>
            <person name="Santos F.R."/>
            <person name="Vidigal T.H.D.A."/>
            <person name="Brescovit A.D."/>
            <person name="Santos A.J."/>
        </authorList>
    </citation>
    <scope>NUCLEOTIDE SEQUENCE</scope>
    <source>
        <tissue evidence="1">Shoot tissue taken approximately 20 cm above the soil surface</tissue>
    </source>
</reference>
<reference evidence="1" key="2">
    <citation type="journal article" date="2015" name="Data Brief">
        <title>Shoot transcriptome of the giant reed, Arundo donax.</title>
        <authorList>
            <person name="Barrero R.A."/>
            <person name="Guerrero F.D."/>
            <person name="Moolhuijzen P."/>
            <person name="Goolsby J.A."/>
            <person name="Tidwell J."/>
            <person name="Bellgard S.E."/>
            <person name="Bellgard M.I."/>
        </authorList>
    </citation>
    <scope>NUCLEOTIDE SEQUENCE</scope>
    <source>
        <tissue evidence="1">Shoot tissue taken approximately 20 cm above the soil surface</tissue>
    </source>
</reference>
<organism evidence="1">
    <name type="scientific">Arundo donax</name>
    <name type="common">Giant reed</name>
    <name type="synonym">Donax arundinaceus</name>
    <dbReference type="NCBI Taxonomy" id="35708"/>
    <lineage>
        <taxon>Eukaryota</taxon>
        <taxon>Viridiplantae</taxon>
        <taxon>Streptophyta</taxon>
        <taxon>Embryophyta</taxon>
        <taxon>Tracheophyta</taxon>
        <taxon>Spermatophyta</taxon>
        <taxon>Magnoliopsida</taxon>
        <taxon>Liliopsida</taxon>
        <taxon>Poales</taxon>
        <taxon>Poaceae</taxon>
        <taxon>PACMAD clade</taxon>
        <taxon>Arundinoideae</taxon>
        <taxon>Arundineae</taxon>
        <taxon>Arundo</taxon>
    </lineage>
</organism>
<proteinExistence type="predicted"/>
<sequence length="49" mass="5679">MIWKDRDLPPPIYHRIQRLPMISGFRSCPVKMASFVLPYSMNLASNSGR</sequence>
<name>A0A0A8ZMU6_ARUDO</name>
<accession>A0A0A8ZMU6</accession>